<dbReference type="EMBL" id="QDDL01000007">
    <property type="protein sequence ID" value="PVZ66759.1"/>
    <property type="molecule type" value="Genomic_DNA"/>
</dbReference>
<reference evidence="8 9" key="1">
    <citation type="submission" date="2018-04" db="EMBL/GenBank/DDBJ databases">
        <title>Thalassorhabdus spongiae gen. nov., sp. nov., isolated from a marine sponge in South-West Iceland.</title>
        <authorList>
            <person name="Knobloch S."/>
            <person name="Daussin A."/>
            <person name="Johannsson R."/>
            <person name="Marteinsson V.T."/>
        </authorList>
    </citation>
    <scope>NUCLEOTIDE SEQUENCE [LARGE SCALE GENOMIC DNA]</scope>
    <source>
        <strain evidence="8 9">Hp12</strain>
    </source>
</reference>
<evidence type="ECO:0000259" key="7">
    <source>
        <dbReference type="PROSITE" id="PS51007"/>
    </source>
</evidence>
<evidence type="ECO:0000256" key="1">
    <source>
        <dbReference type="ARBA" id="ARBA00004196"/>
    </source>
</evidence>
<keyword evidence="8" id="KW-0575">Peroxidase</keyword>
<comment type="caution">
    <text evidence="8">The sequence shown here is derived from an EMBL/GenBank/DDBJ whole genome shotgun (WGS) entry which is preliminary data.</text>
</comment>
<sequence length="476" mass="53685">MQIIFIIIVLGGLLSCYDNNLDRQLGDLVKLHQISSTPVEDESQQLRDIYSDQAQLGKLLFFSKNLSGNQNVACASCHHPLLGGDDDLSLSIGVDPVRENILGEGRKNRQGRAMVPRNAPTTFNSSLWKKSMFHDGRVERLNAFKNLPPQISTPDEKYGDIDPLALSLVQAQAGFPVVSEHEMRSSYMQTSSNESLRKALVKNLVNSVIRKNKSRPGEKSWRELFLKVYPADIDKPLQELMSFDRIRFLLGEYEKSQIFIDTPWRDYLLGKSSALTSSEKRGAILFFTEVKNDGGGCVSCHGGSFFTDEGFHVVAFPHIGEGVDIKGDDTGRFLRTGIYDDRYAFRTPSLINVKLTAPYGHNGVFANLRQTIRYHINPEKQLKSFDFSFSYLKQNGINTTKSKEFSKKSLKQFERFKQGGGVSLGSFDFTNSQVNDLVSFLEALTDRCIEKPACLKPWLPNESDPRPDDSIIYFYK</sequence>
<keyword evidence="9" id="KW-1185">Reference proteome</keyword>
<keyword evidence="3 6" id="KW-0479">Metal-binding</keyword>
<evidence type="ECO:0000256" key="3">
    <source>
        <dbReference type="ARBA" id="ARBA00022723"/>
    </source>
</evidence>
<keyword evidence="4" id="KW-0560">Oxidoreductase</keyword>
<organism evidence="8 9">
    <name type="scientific">Pelagibaculum spongiae</name>
    <dbReference type="NCBI Taxonomy" id="2080658"/>
    <lineage>
        <taxon>Bacteria</taxon>
        <taxon>Pseudomonadati</taxon>
        <taxon>Pseudomonadota</taxon>
        <taxon>Gammaproteobacteria</taxon>
        <taxon>Oceanospirillales</taxon>
        <taxon>Pelagibaculum</taxon>
    </lineage>
</organism>
<dbReference type="InterPro" id="IPR004852">
    <property type="entry name" value="Di-haem_cyt_c_peroxidsae"/>
</dbReference>
<dbReference type="InterPro" id="IPR051395">
    <property type="entry name" value="Cytochrome_c_Peroxidase/MauG"/>
</dbReference>
<evidence type="ECO:0000313" key="8">
    <source>
        <dbReference type="EMBL" id="PVZ66759.1"/>
    </source>
</evidence>
<dbReference type="PROSITE" id="PS51007">
    <property type="entry name" value="CYTC"/>
    <property type="match status" value="1"/>
</dbReference>
<dbReference type="Gene3D" id="1.10.760.10">
    <property type="entry name" value="Cytochrome c-like domain"/>
    <property type="match status" value="2"/>
</dbReference>
<keyword evidence="5 6" id="KW-0408">Iron</keyword>
<dbReference type="GO" id="GO:0009055">
    <property type="term" value="F:electron transfer activity"/>
    <property type="evidence" value="ECO:0007669"/>
    <property type="project" value="InterPro"/>
</dbReference>
<evidence type="ECO:0000256" key="6">
    <source>
        <dbReference type="PROSITE-ProRule" id="PRU00433"/>
    </source>
</evidence>
<dbReference type="Proteomes" id="UP000244906">
    <property type="component" value="Unassembled WGS sequence"/>
</dbReference>
<dbReference type="InterPro" id="IPR009056">
    <property type="entry name" value="Cyt_c-like_dom"/>
</dbReference>
<dbReference type="AlphaFoldDB" id="A0A2V1GR27"/>
<feature type="domain" description="Cytochrome c" evidence="7">
    <location>
        <begin position="277"/>
        <end position="445"/>
    </location>
</feature>
<name>A0A2V1GR27_9GAMM</name>
<dbReference type="GO" id="GO:0020037">
    <property type="term" value="F:heme binding"/>
    <property type="evidence" value="ECO:0007669"/>
    <property type="project" value="InterPro"/>
</dbReference>
<protein>
    <submittedName>
        <fullName evidence="8">Cytochrome-c peroxidase</fullName>
    </submittedName>
</protein>
<evidence type="ECO:0000256" key="5">
    <source>
        <dbReference type="ARBA" id="ARBA00023004"/>
    </source>
</evidence>
<accession>A0A2V1GR27</accession>
<dbReference type="OrthoDB" id="100785at2"/>
<keyword evidence="2 6" id="KW-0349">Heme</keyword>
<dbReference type="GO" id="GO:0004130">
    <property type="term" value="F:cytochrome-c peroxidase activity"/>
    <property type="evidence" value="ECO:0007669"/>
    <property type="project" value="TreeGrafter"/>
</dbReference>
<dbReference type="GO" id="GO:0046872">
    <property type="term" value="F:metal ion binding"/>
    <property type="evidence" value="ECO:0007669"/>
    <property type="project" value="UniProtKB-KW"/>
</dbReference>
<dbReference type="PANTHER" id="PTHR30600">
    <property type="entry name" value="CYTOCHROME C PEROXIDASE-RELATED"/>
    <property type="match status" value="1"/>
</dbReference>
<proteinExistence type="predicted"/>
<dbReference type="Pfam" id="PF03150">
    <property type="entry name" value="CCP_MauG"/>
    <property type="match status" value="1"/>
</dbReference>
<dbReference type="InterPro" id="IPR036909">
    <property type="entry name" value="Cyt_c-like_dom_sf"/>
</dbReference>
<dbReference type="RefSeq" id="WP_116688123.1">
    <property type="nucleotide sequence ID" value="NZ_CAWNYD010000007.1"/>
</dbReference>
<comment type="subcellular location">
    <subcellularLocation>
        <location evidence="1">Cell envelope</location>
    </subcellularLocation>
</comment>
<dbReference type="GO" id="GO:0030313">
    <property type="term" value="C:cell envelope"/>
    <property type="evidence" value="ECO:0007669"/>
    <property type="project" value="UniProtKB-SubCell"/>
</dbReference>
<evidence type="ECO:0000256" key="4">
    <source>
        <dbReference type="ARBA" id="ARBA00023002"/>
    </source>
</evidence>
<evidence type="ECO:0000256" key="2">
    <source>
        <dbReference type="ARBA" id="ARBA00022617"/>
    </source>
</evidence>
<gene>
    <name evidence="8" type="ORF">DC094_15965</name>
</gene>
<evidence type="ECO:0000313" key="9">
    <source>
        <dbReference type="Proteomes" id="UP000244906"/>
    </source>
</evidence>
<dbReference type="SUPFAM" id="SSF46626">
    <property type="entry name" value="Cytochrome c"/>
    <property type="match status" value="2"/>
</dbReference>